<sequence>MHLEPLSNDGARSESLPKPIEFGDNGIKLGKCSIL</sequence>
<name>A0ACC0Y4U5_9ROSI</name>
<keyword evidence="2" id="KW-1185">Reference proteome</keyword>
<evidence type="ECO:0000313" key="1">
    <source>
        <dbReference type="EMBL" id="KAJ0030009.1"/>
    </source>
</evidence>
<accession>A0ACC0Y4U5</accession>
<reference evidence="2" key="1">
    <citation type="journal article" date="2023" name="G3 (Bethesda)">
        <title>Genome assembly and association tests identify interacting loci associated with vigor, precocity, and sex in interspecific pistachio rootstocks.</title>
        <authorList>
            <person name="Palmer W."/>
            <person name="Jacygrad E."/>
            <person name="Sagayaradj S."/>
            <person name="Cavanaugh K."/>
            <person name="Han R."/>
            <person name="Bertier L."/>
            <person name="Beede B."/>
            <person name="Kafkas S."/>
            <person name="Golino D."/>
            <person name="Preece J."/>
            <person name="Michelmore R."/>
        </authorList>
    </citation>
    <scope>NUCLEOTIDE SEQUENCE [LARGE SCALE GENOMIC DNA]</scope>
</reference>
<dbReference type="Proteomes" id="UP001163603">
    <property type="component" value="Chromosome 8"/>
</dbReference>
<protein>
    <submittedName>
        <fullName evidence="1">Uncharacterized protein</fullName>
    </submittedName>
</protein>
<comment type="caution">
    <text evidence="1">The sequence shown here is derived from an EMBL/GenBank/DDBJ whole genome shotgun (WGS) entry which is preliminary data.</text>
</comment>
<evidence type="ECO:0000313" key="2">
    <source>
        <dbReference type="Proteomes" id="UP001163603"/>
    </source>
</evidence>
<proteinExistence type="predicted"/>
<organism evidence="1 2">
    <name type="scientific">Pistacia integerrima</name>
    <dbReference type="NCBI Taxonomy" id="434235"/>
    <lineage>
        <taxon>Eukaryota</taxon>
        <taxon>Viridiplantae</taxon>
        <taxon>Streptophyta</taxon>
        <taxon>Embryophyta</taxon>
        <taxon>Tracheophyta</taxon>
        <taxon>Spermatophyta</taxon>
        <taxon>Magnoliopsida</taxon>
        <taxon>eudicotyledons</taxon>
        <taxon>Gunneridae</taxon>
        <taxon>Pentapetalae</taxon>
        <taxon>rosids</taxon>
        <taxon>malvids</taxon>
        <taxon>Sapindales</taxon>
        <taxon>Anacardiaceae</taxon>
        <taxon>Pistacia</taxon>
    </lineage>
</organism>
<dbReference type="EMBL" id="CM047743">
    <property type="protein sequence ID" value="KAJ0030009.1"/>
    <property type="molecule type" value="Genomic_DNA"/>
</dbReference>
<gene>
    <name evidence="1" type="ORF">Pint_12885</name>
</gene>